<reference evidence="1" key="1">
    <citation type="submission" date="2021-09" db="EMBL/GenBank/DDBJ databases">
        <authorList>
            <consortium name="AG Swart"/>
            <person name="Singh M."/>
            <person name="Singh A."/>
            <person name="Seah K."/>
            <person name="Emmerich C."/>
        </authorList>
    </citation>
    <scope>NUCLEOTIDE SEQUENCE</scope>
    <source>
        <strain evidence="1">ATCC30299</strain>
    </source>
</reference>
<dbReference type="Proteomes" id="UP001162131">
    <property type="component" value="Unassembled WGS sequence"/>
</dbReference>
<proteinExistence type="predicted"/>
<sequence length="105" mass="12427">MSFMHFPSVILGAAAWPSKSHYPEVGKNFFFKLLRFAVYVKRDMRTTGPLCFRHVVIREALQLDWRFIHELDSAFGCWLTEDEEKHLNHFSSVPRTTQYHLTKII</sequence>
<organism evidence="1 2">
    <name type="scientific">Blepharisma stoltei</name>
    <dbReference type="NCBI Taxonomy" id="1481888"/>
    <lineage>
        <taxon>Eukaryota</taxon>
        <taxon>Sar</taxon>
        <taxon>Alveolata</taxon>
        <taxon>Ciliophora</taxon>
        <taxon>Postciliodesmatophora</taxon>
        <taxon>Heterotrichea</taxon>
        <taxon>Heterotrichida</taxon>
        <taxon>Blepharismidae</taxon>
        <taxon>Blepharisma</taxon>
    </lineage>
</organism>
<dbReference type="EMBL" id="CAJZBQ010000021">
    <property type="protein sequence ID" value="CAG9319143.1"/>
    <property type="molecule type" value="Genomic_DNA"/>
</dbReference>
<dbReference type="AlphaFoldDB" id="A0AAU9IZV8"/>
<keyword evidence="2" id="KW-1185">Reference proteome</keyword>
<comment type="caution">
    <text evidence="1">The sequence shown here is derived from an EMBL/GenBank/DDBJ whole genome shotgun (WGS) entry which is preliminary data.</text>
</comment>
<protein>
    <submittedName>
        <fullName evidence="1">Uncharacterized protein</fullName>
    </submittedName>
</protein>
<evidence type="ECO:0000313" key="1">
    <source>
        <dbReference type="EMBL" id="CAG9319143.1"/>
    </source>
</evidence>
<gene>
    <name evidence="1" type="ORF">BSTOLATCC_MIC22488</name>
</gene>
<evidence type="ECO:0000313" key="2">
    <source>
        <dbReference type="Proteomes" id="UP001162131"/>
    </source>
</evidence>
<name>A0AAU9IZV8_9CILI</name>
<accession>A0AAU9IZV8</accession>